<sequence>MKLVQPKKHLGQHFLTDLKIAQDIVEALRLPNGAKHVLEVGPGMGVLTQFLIQHPEYQTTIVDIDRESIAWLNEHFPQLEGRVLLADFLKTDLKTLFDGPFCVIGNFPYNISTQILFKVLDHRNQVPEVVGMLQKEVAERIAAPHGSKTYGIMSVLLQAFYDIEYLFTVHENVFNPPPKVKSAVIRLTRNKVETLPVDEKLFVKVVKASFATRRKTLRNCLKPFNLPEEMTKVPLFDKRAEQLSVQDFIQLTHQIQIQHAV</sequence>
<dbReference type="InterPro" id="IPR020598">
    <property type="entry name" value="rRNA_Ade_methylase_Trfase_N"/>
</dbReference>
<dbReference type="Gene3D" id="3.40.50.150">
    <property type="entry name" value="Vaccinia Virus protein VP39"/>
    <property type="match status" value="1"/>
</dbReference>
<feature type="binding site" evidence="7 8">
    <location>
        <position position="87"/>
    </location>
    <ligand>
        <name>S-adenosyl-L-methionine</name>
        <dbReference type="ChEBI" id="CHEBI:59789"/>
    </ligand>
</feature>
<dbReference type="CDD" id="cd02440">
    <property type="entry name" value="AdoMet_MTases"/>
    <property type="match status" value="1"/>
</dbReference>
<evidence type="ECO:0000256" key="7">
    <source>
        <dbReference type="HAMAP-Rule" id="MF_00607"/>
    </source>
</evidence>
<feature type="binding site" evidence="7 8">
    <location>
        <position position="106"/>
    </location>
    <ligand>
        <name>S-adenosyl-L-methionine</name>
        <dbReference type="ChEBI" id="CHEBI:59789"/>
    </ligand>
</feature>
<evidence type="ECO:0000256" key="4">
    <source>
        <dbReference type="ARBA" id="ARBA00022679"/>
    </source>
</evidence>
<reference evidence="11" key="1">
    <citation type="journal article" date="2019" name="Int. J. Syst. Evol. Microbiol.">
        <title>The Global Catalogue of Microorganisms (GCM) 10K type strain sequencing project: providing services to taxonomists for standard genome sequencing and annotation.</title>
        <authorList>
            <consortium name="The Broad Institute Genomics Platform"/>
            <consortium name="The Broad Institute Genome Sequencing Center for Infectious Disease"/>
            <person name="Wu L."/>
            <person name="Ma J."/>
        </authorList>
    </citation>
    <scope>NUCLEOTIDE SEQUENCE [LARGE SCALE GENOMIC DNA]</scope>
    <source>
        <strain evidence="11">JCM 17917</strain>
    </source>
</reference>
<dbReference type="PANTHER" id="PTHR11727:SF7">
    <property type="entry name" value="DIMETHYLADENOSINE TRANSFERASE-RELATED"/>
    <property type="match status" value="1"/>
</dbReference>
<keyword evidence="2 7" id="KW-0698">rRNA processing</keyword>
<comment type="similarity">
    <text evidence="7">Belongs to the class I-like SAM-binding methyltransferase superfamily. rRNA adenine N(6)-methyltransferase family. RsmA subfamily.</text>
</comment>
<protein>
    <recommendedName>
        <fullName evidence="7">Ribosomal RNA small subunit methyltransferase A</fullName>
        <ecNumber evidence="7">2.1.1.182</ecNumber>
    </recommendedName>
    <alternativeName>
        <fullName evidence="7">16S rRNA (adenine(1518)-N(6)/adenine(1519)-N(6))-dimethyltransferase</fullName>
    </alternativeName>
    <alternativeName>
        <fullName evidence="7">16S rRNA dimethyladenosine transferase</fullName>
    </alternativeName>
    <alternativeName>
        <fullName evidence="7">16S rRNA dimethylase</fullName>
    </alternativeName>
    <alternativeName>
        <fullName evidence="7">S-adenosylmethionine-6-N', N'-adenosyl(rRNA) dimethyltransferase</fullName>
    </alternativeName>
</protein>
<dbReference type="SMART" id="SM00650">
    <property type="entry name" value="rADc"/>
    <property type="match status" value="1"/>
</dbReference>
<feature type="domain" description="Ribosomal RNA adenine methylase transferase N-terminal" evidence="9">
    <location>
        <begin position="20"/>
        <end position="191"/>
    </location>
</feature>
<dbReference type="Proteomes" id="UP001501844">
    <property type="component" value="Unassembled WGS sequence"/>
</dbReference>
<comment type="function">
    <text evidence="7">Specifically dimethylates two adjacent adenosines (A1518 and A1519) in the loop of a conserved hairpin near the 3'-end of 16S rRNA in the 30S particle. May play a critical role in biogenesis of 30S subunits.</text>
</comment>
<keyword evidence="3 7" id="KW-0489">Methyltransferase</keyword>
<name>A0ABP8F6K2_9BACT</name>
<keyword evidence="5 7" id="KW-0949">S-adenosyl-L-methionine</keyword>
<organism evidence="10 11">
    <name type="scientific">Nibribacter koreensis</name>
    <dbReference type="NCBI Taxonomy" id="1084519"/>
    <lineage>
        <taxon>Bacteria</taxon>
        <taxon>Pseudomonadati</taxon>
        <taxon>Bacteroidota</taxon>
        <taxon>Cytophagia</taxon>
        <taxon>Cytophagales</taxon>
        <taxon>Hymenobacteraceae</taxon>
        <taxon>Nibribacter</taxon>
    </lineage>
</organism>
<dbReference type="SUPFAM" id="SSF53335">
    <property type="entry name" value="S-adenosyl-L-methionine-dependent methyltransferases"/>
    <property type="match status" value="1"/>
</dbReference>
<dbReference type="EC" id="2.1.1.182" evidence="7"/>
<comment type="caution">
    <text evidence="10">The sequence shown here is derived from an EMBL/GenBank/DDBJ whole genome shotgun (WGS) entry which is preliminary data.</text>
</comment>
<feature type="binding site" evidence="8">
    <location>
        <position position="63"/>
    </location>
    <ligand>
        <name>S-adenosyl-L-methionine</name>
        <dbReference type="ChEBI" id="CHEBI:59789"/>
    </ligand>
</feature>
<comment type="caution">
    <text evidence="7">Lacks conserved residue(s) required for the propagation of feature annotation.</text>
</comment>
<dbReference type="PROSITE" id="PS51689">
    <property type="entry name" value="SAM_RNA_A_N6_MT"/>
    <property type="match status" value="1"/>
</dbReference>
<dbReference type="Pfam" id="PF00398">
    <property type="entry name" value="RrnaAD"/>
    <property type="match status" value="1"/>
</dbReference>
<keyword evidence="6 7" id="KW-0694">RNA-binding</keyword>
<dbReference type="RefSeq" id="WP_345161548.1">
    <property type="nucleotide sequence ID" value="NZ_BAABGX010000001.1"/>
</dbReference>
<evidence type="ECO:0000313" key="11">
    <source>
        <dbReference type="Proteomes" id="UP001501844"/>
    </source>
</evidence>
<evidence type="ECO:0000256" key="3">
    <source>
        <dbReference type="ARBA" id="ARBA00022603"/>
    </source>
</evidence>
<dbReference type="InterPro" id="IPR029063">
    <property type="entry name" value="SAM-dependent_MTases_sf"/>
</dbReference>
<evidence type="ECO:0000256" key="1">
    <source>
        <dbReference type="ARBA" id="ARBA00022490"/>
    </source>
</evidence>
<comment type="catalytic activity">
    <reaction evidence="7">
        <text>adenosine(1518)/adenosine(1519) in 16S rRNA + 4 S-adenosyl-L-methionine = N(6)-dimethyladenosine(1518)/N(6)-dimethyladenosine(1519) in 16S rRNA + 4 S-adenosyl-L-homocysteine + 4 H(+)</text>
        <dbReference type="Rhea" id="RHEA:19609"/>
        <dbReference type="Rhea" id="RHEA-COMP:10232"/>
        <dbReference type="Rhea" id="RHEA-COMP:10233"/>
        <dbReference type="ChEBI" id="CHEBI:15378"/>
        <dbReference type="ChEBI" id="CHEBI:57856"/>
        <dbReference type="ChEBI" id="CHEBI:59789"/>
        <dbReference type="ChEBI" id="CHEBI:74411"/>
        <dbReference type="ChEBI" id="CHEBI:74493"/>
        <dbReference type="EC" id="2.1.1.182"/>
    </reaction>
</comment>
<evidence type="ECO:0000313" key="10">
    <source>
        <dbReference type="EMBL" id="GAA4296115.1"/>
    </source>
</evidence>
<keyword evidence="1 7" id="KW-0963">Cytoplasm</keyword>
<keyword evidence="11" id="KW-1185">Reference proteome</keyword>
<evidence type="ECO:0000259" key="9">
    <source>
        <dbReference type="SMART" id="SM00650"/>
    </source>
</evidence>
<evidence type="ECO:0000256" key="6">
    <source>
        <dbReference type="ARBA" id="ARBA00022884"/>
    </source>
</evidence>
<comment type="subcellular location">
    <subcellularLocation>
        <location evidence="7">Cytoplasm</location>
    </subcellularLocation>
</comment>
<feature type="binding site" evidence="7 8">
    <location>
        <position position="41"/>
    </location>
    <ligand>
        <name>S-adenosyl-L-methionine</name>
        <dbReference type="ChEBI" id="CHEBI:59789"/>
    </ligand>
</feature>
<dbReference type="InterPro" id="IPR011530">
    <property type="entry name" value="rRNA_adenine_dimethylase"/>
</dbReference>
<feature type="binding site" evidence="7 8">
    <location>
        <position position="13"/>
    </location>
    <ligand>
        <name>S-adenosyl-L-methionine</name>
        <dbReference type="ChEBI" id="CHEBI:59789"/>
    </ligand>
</feature>
<feature type="binding site" evidence="7 8">
    <location>
        <position position="15"/>
    </location>
    <ligand>
        <name>S-adenosyl-L-methionine</name>
        <dbReference type="ChEBI" id="CHEBI:59789"/>
    </ligand>
</feature>
<dbReference type="InterPro" id="IPR001737">
    <property type="entry name" value="KsgA/Erm"/>
</dbReference>
<gene>
    <name evidence="7 10" type="primary">rsmA</name>
    <name evidence="7" type="synonym">ksgA</name>
    <name evidence="10" type="ORF">GCM10023183_02640</name>
</gene>
<keyword evidence="4 7" id="KW-0808">Transferase</keyword>
<dbReference type="HAMAP" id="MF_00607">
    <property type="entry name" value="16SrRNA_methyltr_A"/>
    <property type="match status" value="1"/>
</dbReference>
<proteinExistence type="inferred from homology"/>
<evidence type="ECO:0000256" key="5">
    <source>
        <dbReference type="ARBA" id="ARBA00022691"/>
    </source>
</evidence>
<dbReference type="NCBIfam" id="TIGR00755">
    <property type="entry name" value="ksgA"/>
    <property type="match status" value="1"/>
</dbReference>
<evidence type="ECO:0000256" key="8">
    <source>
        <dbReference type="PROSITE-ProRule" id="PRU01026"/>
    </source>
</evidence>
<evidence type="ECO:0000256" key="2">
    <source>
        <dbReference type="ARBA" id="ARBA00022552"/>
    </source>
</evidence>
<dbReference type="Gene3D" id="1.10.8.100">
    <property type="entry name" value="Ribosomal RNA adenine dimethylase-like, domain 2"/>
    <property type="match status" value="1"/>
</dbReference>
<dbReference type="PANTHER" id="PTHR11727">
    <property type="entry name" value="DIMETHYLADENOSINE TRANSFERASE"/>
    <property type="match status" value="1"/>
</dbReference>
<dbReference type="EMBL" id="BAABGX010000001">
    <property type="protein sequence ID" value="GAA4296115.1"/>
    <property type="molecule type" value="Genomic_DNA"/>
</dbReference>
<dbReference type="InterPro" id="IPR023165">
    <property type="entry name" value="rRNA_Ade_diMease-like_C"/>
</dbReference>
<accession>A0ABP8F6K2</accession>